<reference evidence="1" key="1">
    <citation type="submission" date="2021-06" db="EMBL/GenBank/DDBJ databases">
        <authorList>
            <person name="Kallberg Y."/>
            <person name="Tangrot J."/>
            <person name="Rosling A."/>
        </authorList>
    </citation>
    <scope>NUCLEOTIDE SEQUENCE</scope>
    <source>
        <strain evidence="1">UK204</strain>
    </source>
</reference>
<dbReference type="AlphaFoldDB" id="A0A9N8YZH3"/>
<sequence>MFRNSQPNYHNPHKCTAADYEWIILQHFDSKMYSDNVTNHSSRKHIL</sequence>
<organism evidence="1 2">
    <name type="scientific">Funneliformis caledonium</name>
    <dbReference type="NCBI Taxonomy" id="1117310"/>
    <lineage>
        <taxon>Eukaryota</taxon>
        <taxon>Fungi</taxon>
        <taxon>Fungi incertae sedis</taxon>
        <taxon>Mucoromycota</taxon>
        <taxon>Glomeromycotina</taxon>
        <taxon>Glomeromycetes</taxon>
        <taxon>Glomerales</taxon>
        <taxon>Glomeraceae</taxon>
        <taxon>Funneliformis</taxon>
    </lineage>
</organism>
<dbReference type="EMBL" id="CAJVPQ010000251">
    <property type="protein sequence ID" value="CAG8462787.1"/>
    <property type="molecule type" value="Genomic_DNA"/>
</dbReference>
<keyword evidence="2" id="KW-1185">Reference proteome</keyword>
<protein>
    <submittedName>
        <fullName evidence="1">7436_t:CDS:1</fullName>
    </submittedName>
</protein>
<dbReference type="Proteomes" id="UP000789570">
    <property type="component" value="Unassembled WGS sequence"/>
</dbReference>
<evidence type="ECO:0000313" key="1">
    <source>
        <dbReference type="EMBL" id="CAG8462787.1"/>
    </source>
</evidence>
<comment type="caution">
    <text evidence="1">The sequence shown here is derived from an EMBL/GenBank/DDBJ whole genome shotgun (WGS) entry which is preliminary data.</text>
</comment>
<evidence type="ECO:0000313" key="2">
    <source>
        <dbReference type="Proteomes" id="UP000789570"/>
    </source>
</evidence>
<accession>A0A9N8YZH3</accession>
<gene>
    <name evidence="1" type="ORF">FCALED_LOCUS1827</name>
</gene>
<proteinExistence type="predicted"/>
<name>A0A9N8YZH3_9GLOM</name>